<dbReference type="KEGG" id="cil:EG358_12580"/>
<dbReference type="EMBL" id="FTMF01000002">
    <property type="protein sequence ID" value="SIQ08477.1"/>
    <property type="molecule type" value="Genomic_DNA"/>
</dbReference>
<dbReference type="OrthoDB" id="1189659at2"/>
<dbReference type="Proteomes" id="UP000185725">
    <property type="component" value="Unassembled WGS sequence"/>
</dbReference>
<sequence>MYQIAPYDLSKSFKFIPEKKKYCLLFELGNTVEFTSKRKAFDFIAKLSHLFVETLAISEMVNNTISSFSFHIKPLRKSNNDLYNIYHNNSADIFELIRDLKFYQNVKIELYQIVMRFNRLINLIVQNCKILNKKNYNCVVPYQLIIEKSAKCLWKIIENAAYHYENKKLTLFLL</sequence>
<name>A0A381FG96_9FLAO</name>
<reference evidence="1 3" key="1">
    <citation type="submission" date="2017-01" db="EMBL/GenBank/DDBJ databases">
        <authorList>
            <person name="Varghese N."/>
            <person name="Submissions S."/>
        </authorList>
    </citation>
    <scope>NUCLEOTIDE SEQUENCE [LARGE SCALE GENOMIC DNA]</scope>
    <source>
        <strain evidence="1 3">ATCC 27950</strain>
    </source>
</reference>
<evidence type="ECO:0000313" key="4">
    <source>
        <dbReference type="Proteomes" id="UP000255231"/>
    </source>
</evidence>
<dbReference type="GeneID" id="303674541"/>
<dbReference type="EMBL" id="UFVS01000001">
    <property type="protein sequence ID" value="SUX45560.1"/>
    <property type="molecule type" value="Genomic_DNA"/>
</dbReference>
<evidence type="ECO:0000313" key="2">
    <source>
        <dbReference type="EMBL" id="SUX45560.1"/>
    </source>
</evidence>
<dbReference type="RefSeq" id="WP_076558593.1">
    <property type="nucleotide sequence ID" value="NZ_CP033929.1"/>
</dbReference>
<keyword evidence="3" id="KW-1185">Reference proteome</keyword>
<reference evidence="2 4" key="2">
    <citation type="submission" date="2018-06" db="EMBL/GenBank/DDBJ databases">
        <authorList>
            <consortium name="Pathogen Informatics"/>
            <person name="Doyle S."/>
        </authorList>
    </citation>
    <scope>NUCLEOTIDE SEQUENCE [LARGE SCALE GENOMIC DNA]</scope>
    <source>
        <strain evidence="2 4">NCTC13560</strain>
    </source>
</reference>
<protein>
    <submittedName>
        <fullName evidence="2">Uncharacterized protein</fullName>
    </submittedName>
</protein>
<dbReference type="AlphaFoldDB" id="A0A381FG96"/>
<organism evidence="2 4">
    <name type="scientific">Chryseobacterium indoltheticum</name>
    <dbReference type="NCBI Taxonomy" id="254"/>
    <lineage>
        <taxon>Bacteria</taxon>
        <taxon>Pseudomonadati</taxon>
        <taxon>Bacteroidota</taxon>
        <taxon>Flavobacteriia</taxon>
        <taxon>Flavobacteriales</taxon>
        <taxon>Weeksellaceae</taxon>
        <taxon>Chryseobacterium group</taxon>
        <taxon>Chryseobacterium</taxon>
    </lineage>
</organism>
<proteinExistence type="predicted"/>
<evidence type="ECO:0000313" key="1">
    <source>
        <dbReference type="EMBL" id="SIQ08477.1"/>
    </source>
</evidence>
<gene>
    <name evidence="2" type="ORF">NCTC13560_03158</name>
    <name evidence="1" type="ORF">SAMN05421682_102290</name>
</gene>
<evidence type="ECO:0000313" key="3">
    <source>
        <dbReference type="Proteomes" id="UP000185725"/>
    </source>
</evidence>
<accession>A0A381FG96</accession>
<dbReference type="Proteomes" id="UP000255231">
    <property type="component" value="Unassembled WGS sequence"/>
</dbReference>